<evidence type="ECO:0000259" key="1">
    <source>
        <dbReference type="PROSITE" id="PS51186"/>
    </source>
</evidence>
<dbReference type="GO" id="GO:0016746">
    <property type="term" value="F:acyltransferase activity"/>
    <property type="evidence" value="ECO:0007669"/>
    <property type="project" value="UniProtKB-KW"/>
</dbReference>
<dbReference type="InterPro" id="IPR016181">
    <property type="entry name" value="Acyl_CoA_acyltransferase"/>
</dbReference>
<dbReference type="PROSITE" id="PS51186">
    <property type="entry name" value="GNAT"/>
    <property type="match status" value="1"/>
</dbReference>
<dbReference type="Proteomes" id="UP001589691">
    <property type="component" value="Unassembled WGS sequence"/>
</dbReference>
<feature type="domain" description="N-acetyltransferase" evidence="1">
    <location>
        <begin position="3"/>
        <end position="172"/>
    </location>
</feature>
<evidence type="ECO:0000313" key="3">
    <source>
        <dbReference type="Proteomes" id="UP001589691"/>
    </source>
</evidence>
<evidence type="ECO:0000313" key="2">
    <source>
        <dbReference type="EMBL" id="MFB9770367.1"/>
    </source>
</evidence>
<organism evidence="2 3">
    <name type="scientific">Lactiplantibacillus modestisalitolerans</name>
    <dbReference type="NCBI Taxonomy" id="1457219"/>
    <lineage>
        <taxon>Bacteria</taxon>
        <taxon>Bacillati</taxon>
        <taxon>Bacillota</taxon>
        <taxon>Bacilli</taxon>
        <taxon>Lactobacillales</taxon>
        <taxon>Lactobacillaceae</taxon>
        <taxon>Lactiplantibacillus</taxon>
    </lineage>
</organism>
<keyword evidence="2" id="KW-0012">Acyltransferase</keyword>
<sequence>MSQYVRQATSADLPAIMAIIDQAKQALAAEKIPQWQGAYPQASDLQADIDAHEAWLLIVDQKIAGTATLKTVPDPNYAQIYQGSWVPTPASGYTSIHRIAIAGGYHGAHLGDHFFSQLFTLSYQQGFREVRIDTHASNQRMQHIITKAGFDYRGIVYMANDPADQRLAYQIKL</sequence>
<dbReference type="InterPro" id="IPR000182">
    <property type="entry name" value="GNAT_dom"/>
</dbReference>
<gene>
    <name evidence="2" type="ORF">ACFFLI_10885</name>
</gene>
<dbReference type="EMBL" id="JBHLZY010000025">
    <property type="protein sequence ID" value="MFB9770367.1"/>
    <property type="molecule type" value="Genomic_DNA"/>
</dbReference>
<comment type="caution">
    <text evidence="2">The sequence shown here is derived from an EMBL/GenBank/DDBJ whole genome shotgun (WGS) entry which is preliminary data.</text>
</comment>
<protein>
    <submittedName>
        <fullName evidence="2">GNAT family N-acetyltransferase</fullName>
        <ecNumber evidence="2">2.3.-.-</ecNumber>
    </submittedName>
</protein>
<keyword evidence="3" id="KW-1185">Reference proteome</keyword>
<accession>A0ABV5WWT0</accession>
<name>A0ABV5WWT0_9LACO</name>
<dbReference type="RefSeq" id="WP_137642686.1">
    <property type="nucleotide sequence ID" value="NZ_BJEA01000010.1"/>
</dbReference>
<dbReference type="Pfam" id="PF00583">
    <property type="entry name" value="Acetyltransf_1"/>
    <property type="match status" value="1"/>
</dbReference>
<reference evidence="2 3" key="1">
    <citation type="submission" date="2024-09" db="EMBL/GenBank/DDBJ databases">
        <authorList>
            <person name="Sun Q."/>
            <person name="Mori K."/>
        </authorList>
    </citation>
    <scope>NUCLEOTIDE SEQUENCE [LARGE SCALE GENOMIC DNA]</scope>
    <source>
        <strain evidence="2 3">TBRC 4576</strain>
    </source>
</reference>
<dbReference type="EC" id="2.3.-.-" evidence="2"/>
<dbReference type="SUPFAM" id="SSF55729">
    <property type="entry name" value="Acyl-CoA N-acyltransferases (Nat)"/>
    <property type="match status" value="1"/>
</dbReference>
<proteinExistence type="predicted"/>
<keyword evidence="2" id="KW-0808">Transferase</keyword>
<dbReference type="Gene3D" id="3.40.630.30">
    <property type="match status" value="1"/>
</dbReference>